<evidence type="ECO:0000256" key="1">
    <source>
        <dbReference type="SAM" id="MobiDB-lite"/>
    </source>
</evidence>
<evidence type="ECO:0000313" key="3">
    <source>
        <dbReference type="Proteomes" id="UP000027222"/>
    </source>
</evidence>
<keyword evidence="3" id="KW-1185">Reference proteome</keyword>
<sequence length="166" mass="18124">MWKLTYISPDTVETYFDSHVDLLQRRLLKHSDRLKMKAEEAFRIRDLNTDSRFDLFSGTNPAPGSRSNSNSGGSAPEERRSTSWERSAAAPTADASDLREIFGTTPPAPVPAPPAAGSVGSAGNVGSERSSRAEARISCLTTQELQSFPDELIVLQECELAAYKMC</sequence>
<protein>
    <submittedName>
        <fullName evidence="2">Uncharacterized protein</fullName>
    </submittedName>
</protein>
<name>A0A067SC75_GALM3</name>
<dbReference type="Proteomes" id="UP000027222">
    <property type="component" value="Unassembled WGS sequence"/>
</dbReference>
<dbReference type="EMBL" id="KL142452">
    <property type="protein sequence ID" value="KDR65369.1"/>
    <property type="molecule type" value="Genomic_DNA"/>
</dbReference>
<feature type="compositionally biased region" description="Low complexity" evidence="1">
    <location>
        <begin position="115"/>
        <end position="128"/>
    </location>
</feature>
<dbReference type="HOGENOM" id="CLU_1635525_0_0_1"/>
<feature type="compositionally biased region" description="Low complexity" evidence="1">
    <location>
        <begin position="60"/>
        <end position="75"/>
    </location>
</feature>
<organism evidence="2 3">
    <name type="scientific">Galerina marginata (strain CBS 339.88)</name>
    <dbReference type="NCBI Taxonomy" id="685588"/>
    <lineage>
        <taxon>Eukaryota</taxon>
        <taxon>Fungi</taxon>
        <taxon>Dikarya</taxon>
        <taxon>Basidiomycota</taxon>
        <taxon>Agaricomycotina</taxon>
        <taxon>Agaricomycetes</taxon>
        <taxon>Agaricomycetidae</taxon>
        <taxon>Agaricales</taxon>
        <taxon>Agaricineae</taxon>
        <taxon>Strophariaceae</taxon>
        <taxon>Galerina</taxon>
    </lineage>
</organism>
<accession>A0A067SC75</accession>
<reference evidence="3" key="1">
    <citation type="journal article" date="2014" name="Proc. Natl. Acad. Sci. U.S.A.">
        <title>Extensive sampling of basidiomycete genomes demonstrates inadequacy of the white-rot/brown-rot paradigm for wood decay fungi.</title>
        <authorList>
            <person name="Riley R."/>
            <person name="Salamov A.A."/>
            <person name="Brown D.W."/>
            <person name="Nagy L.G."/>
            <person name="Floudas D."/>
            <person name="Held B.W."/>
            <person name="Levasseur A."/>
            <person name="Lombard V."/>
            <person name="Morin E."/>
            <person name="Otillar R."/>
            <person name="Lindquist E.A."/>
            <person name="Sun H."/>
            <person name="LaButti K.M."/>
            <person name="Schmutz J."/>
            <person name="Jabbour D."/>
            <person name="Luo H."/>
            <person name="Baker S.E."/>
            <person name="Pisabarro A.G."/>
            <person name="Walton J.D."/>
            <person name="Blanchette R.A."/>
            <person name="Henrissat B."/>
            <person name="Martin F."/>
            <person name="Cullen D."/>
            <person name="Hibbett D.S."/>
            <person name="Grigoriev I.V."/>
        </authorList>
    </citation>
    <scope>NUCLEOTIDE SEQUENCE [LARGE SCALE GENOMIC DNA]</scope>
    <source>
        <strain evidence="3">CBS 339.88</strain>
    </source>
</reference>
<proteinExistence type="predicted"/>
<evidence type="ECO:0000313" key="2">
    <source>
        <dbReference type="EMBL" id="KDR65369.1"/>
    </source>
</evidence>
<dbReference type="AlphaFoldDB" id="A0A067SC75"/>
<gene>
    <name evidence="2" type="ORF">GALMADRAFT_260251</name>
</gene>
<feature type="region of interest" description="Disordered" evidence="1">
    <location>
        <begin position="54"/>
        <end position="135"/>
    </location>
</feature>